<proteinExistence type="predicted"/>
<evidence type="ECO:0000313" key="4">
    <source>
        <dbReference type="Proteomes" id="UP001601948"/>
    </source>
</evidence>
<evidence type="ECO:0000313" key="3">
    <source>
        <dbReference type="EMBL" id="MFF3225041.1"/>
    </source>
</evidence>
<dbReference type="InterPro" id="IPR052019">
    <property type="entry name" value="F420H2_bilvrd_red/Heme_oxyg"/>
</dbReference>
<keyword evidence="4" id="KW-1185">Reference proteome</keyword>
<evidence type="ECO:0000259" key="2">
    <source>
        <dbReference type="Pfam" id="PF01243"/>
    </source>
</evidence>
<dbReference type="RefSeq" id="WP_387719258.1">
    <property type="nucleotide sequence ID" value="NZ_JBIAPI010000004.1"/>
</dbReference>
<reference evidence="3 4" key="1">
    <citation type="submission" date="2024-10" db="EMBL/GenBank/DDBJ databases">
        <title>The Natural Products Discovery Center: Release of the First 8490 Sequenced Strains for Exploring Actinobacteria Biosynthetic Diversity.</title>
        <authorList>
            <person name="Kalkreuter E."/>
            <person name="Kautsar S.A."/>
            <person name="Yang D."/>
            <person name="Bader C.D."/>
            <person name="Teijaro C.N."/>
            <person name="Fluegel L."/>
            <person name="Davis C.M."/>
            <person name="Simpson J.R."/>
            <person name="Lauterbach L."/>
            <person name="Steele A.D."/>
            <person name="Gui C."/>
            <person name="Meng S."/>
            <person name="Li G."/>
            <person name="Viehrig K."/>
            <person name="Ye F."/>
            <person name="Su P."/>
            <person name="Kiefer A.F."/>
            <person name="Nichols A."/>
            <person name="Cepeda A.J."/>
            <person name="Yan W."/>
            <person name="Fan B."/>
            <person name="Jiang Y."/>
            <person name="Adhikari A."/>
            <person name="Zheng C.-J."/>
            <person name="Schuster L."/>
            <person name="Cowan T.M."/>
            <person name="Smanski M.J."/>
            <person name="Chevrette M.G."/>
            <person name="De Carvalho L.P.S."/>
            <person name="Shen B."/>
        </authorList>
    </citation>
    <scope>NUCLEOTIDE SEQUENCE [LARGE SCALE GENOMIC DNA]</scope>
    <source>
        <strain evidence="3 4">NPDC003040</strain>
    </source>
</reference>
<dbReference type="PANTHER" id="PTHR35176">
    <property type="entry name" value="HEME OXYGENASE HI_0854-RELATED"/>
    <property type="match status" value="1"/>
</dbReference>
<name>A0ABW6QUX7_9NOCA</name>
<sequence length="151" mass="16625">MTTTASERSAAAPVVDPSTPFGAKVAERLAKEHVIWLTTVGASGTPQPNPVWFQWGDDEFLLFSKPDQAKLRNLARNPRVALNFNATEWGGDVVVFTGTARIDDVAATPDEIATYTAKYTDGLKDISMTAEQFFTEYSAVVRIRPDRLRGF</sequence>
<keyword evidence="1 3" id="KW-0560">Oxidoreductase</keyword>
<dbReference type="InterPro" id="IPR012349">
    <property type="entry name" value="Split_barrel_FMN-bd"/>
</dbReference>
<dbReference type="NCBIfam" id="TIGR03618">
    <property type="entry name" value="Rv1155_F420"/>
    <property type="match status" value="1"/>
</dbReference>
<feature type="domain" description="Pyridoxamine 5'-phosphate oxidase N-terminal" evidence="2">
    <location>
        <begin position="23"/>
        <end position="119"/>
    </location>
</feature>
<dbReference type="InterPro" id="IPR019966">
    <property type="entry name" value="F420-dep_enz_PPOX_Rv3369"/>
</dbReference>
<accession>A0ABW6QUX7</accession>
<dbReference type="Proteomes" id="UP001601948">
    <property type="component" value="Unassembled WGS sequence"/>
</dbReference>
<organism evidence="3 4">
    <name type="scientific">Nocardia suismassiliense</name>
    <dbReference type="NCBI Taxonomy" id="2077092"/>
    <lineage>
        <taxon>Bacteria</taxon>
        <taxon>Bacillati</taxon>
        <taxon>Actinomycetota</taxon>
        <taxon>Actinomycetes</taxon>
        <taxon>Mycobacteriales</taxon>
        <taxon>Nocardiaceae</taxon>
        <taxon>Nocardia</taxon>
    </lineage>
</organism>
<dbReference type="SUPFAM" id="SSF50475">
    <property type="entry name" value="FMN-binding split barrel"/>
    <property type="match status" value="1"/>
</dbReference>
<gene>
    <name evidence="3" type="ORF">ACFYV7_19770</name>
</gene>
<dbReference type="EC" id="1.-.-.-" evidence="3"/>
<dbReference type="PANTHER" id="PTHR35176:SF6">
    <property type="entry name" value="HEME OXYGENASE HI_0854-RELATED"/>
    <property type="match status" value="1"/>
</dbReference>
<dbReference type="GO" id="GO:0016491">
    <property type="term" value="F:oxidoreductase activity"/>
    <property type="evidence" value="ECO:0007669"/>
    <property type="project" value="UniProtKB-KW"/>
</dbReference>
<dbReference type="EMBL" id="JBIAPI010000004">
    <property type="protein sequence ID" value="MFF3225041.1"/>
    <property type="molecule type" value="Genomic_DNA"/>
</dbReference>
<dbReference type="NCBIfam" id="TIGR03667">
    <property type="entry name" value="Rv3369"/>
    <property type="match status" value="1"/>
</dbReference>
<dbReference type="InterPro" id="IPR011576">
    <property type="entry name" value="Pyridox_Oxase_N"/>
</dbReference>
<evidence type="ECO:0000256" key="1">
    <source>
        <dbReference type="ARBA" id="ARBA00023002"/>
    </source>
</evidence>
<comment type="caution">
    <text evidence="3">The sequence shown here is derived from an EMBL/GenBank/DDBJ whole genome shotgun (WGS) entry which is preliminary data.</text>
</comment>
<dbReference type="Gene3D" id="2.30.110.10">
    <property type="entry name" value="Electron Transport, Fmn-binding Protein, Chain A"/>
    <property type="match status" value="1"/>
</dbReference>
<dbReference type="InterPro" id="IPR019920">
    <property type="entry name" value="F420-binding_dom_put"/>
</dbReference>
<dbReference type="Pfam" id="PF01243">
    <property type="entry name" value="PNPOx_N"/>
    <property type="match status" value="1"/>
</dbReference>
<protein>
    <submittedName>
        <fullName evidence="3">TIGR03667 family PPOX class F420-dependent oxidoreductase</fullName>
        <ecNumber evidence="3">1.-.-.-</ecNumber>
    </submittedName>
</protein>